<comment type="subcellular location">
    <subcellularLocation>
        <location evidence="1">Secreted</location>
    </subcellularLocation>
</comment>
<dbReference type="Pfam" id="PF13229">
    <property type="entry name" value="Beta_helix"/>
    <property type="match status" value="3"/>
</dbReference>
<dbReference type="STRING" id="96561.Dole_1704"/>
<keyword evidence="4" id="KW-0106">Calcium</keyword>
<dbReference type="KEGG" id="dol:Dole_1704"/>
<dbReference type="eggNOG" id="COG3420">
    <property type="taxonomic scope" value="Bacteria"/>
</dbReference>
<evidence type="ECO:0000313" key="7">
    <source>
        <dbReference type="EMBL" id="ABW67508.1"/>
    </source>
</evidence>
<keyword evidence="5" id="KW-1133">Transmembrane helix</keyword>
<gene>
    <name evidence="7" type="ordered locus">Dole_1704</name>
</gene>
<evidence type="ECO:0000256" key="4">
    <source>
        <dbReference type="ARBA" id="ARBA00022837"/>
    </source>
</evidence>
<dbReference type="InterPro" id="IPR039448">
    <property type="entry name" value="Beta_helix"/>
</dbReference>
<keyword evidence="2" id="KW-0964">Secreted</keyword>
<accession>A9A0K8</accession>
<reference evidence="7 8" key="1">
    <citation type="submission" date="2007-10" db="EMBL/GenBank/DDBJ databases">
        <title>Complete sequence of Desulfococcus oleovorans Hxd3.</title>
        <authorList>
            <consortium name="US DOE Joint Genome Institute"/>
            <person name="Copeland A."/>
            <person name="Lucas S."/>
            <person name="Lapidus A."/>
            <person name="Barry K."/>
            <person name="Glavina del Rio T."/>
            <person name="Dalin E."/>
            <person name="Tice H."/>
            <person name="Pitluck S."/>
            <person name="Kiss H."/>
            <person name="Brettin T."/>
            <person name="Bruce D."/>
            <person name="Detter J.C."/>
            <person name="Han C."/>
            <person name="Schmutz J."/>
            <person name="Larimer F."/>
            <person name="Land M."/>
            <person name="Hauser L."/>
            <person name="Kyrpides N."/>
            <person name="Kim E."/>
            <person name="Wawrik B."/>
            <person name="Richardson P."/>
        </authorList>
    </citation>
    <scope>NUCLEOTIDE SEQUENCE [LARGE SCALE GENOMIC DNA]</scope>
    <source>
        <strain evidence="8">DSM 6200 / JCM 39069 / Hxd3</strain>
    </source>
</reference>
<keyword evidence="8" id="KW-1185">Reference proteome</keyword>
<dbReference type="Pfam" id="PF18884">
    <property type="entry name" value="TSP3_bac"/>
    <property type="match status" value="7"/>
</dbReference>
<dbReference type="HOGENOM" id="CLU_239248_0_0_7"/>
<organism evidence="7 8">
    <name type="scientific">Desulfosudis oleivorans (strain DSM 6200 / JCM 39069 / Hxd3)</name>
    <name type="common">Desulfococcus oleovorans</name>
    <dbReference type="NCBI Taxonomy" id="96561"/>
    <lineage>
        <taxon>Bacteria</taxon>
        <taxon>Pseudomonadati</taxon>
        <taxon>Thermodesulfobacteriota</taxon>
        <taxon>Desulfobacteria</taxon>
        <taxon>Desulfobacterales</taxon>
        <taxon>Desulfosudaceae</taxon>
        <taxon>Desulfosudis</taxon>
    </lineage>
</organism>
<dbReference type="SUPFAM" id="SSF51126">
    <property type="entry name" value="Pectin lyase-like"/>
    <property type="match status" value="5"/>
</dbReference>
<dbReference type="SMART" id="SM00710">
    <property type="entry name" value="PbH1"/>
    <property type="match status" value="21"/>
</dbReference>
<dbReference type="NCBIfam" id="NF041518">
    <property type="entry name" value="choice_anch_Q"/>
    <property type="match status" value="5"/>
</dbReference>
<proteinExistence type="predicted"/>
<dbReference type="Proteomes" id="UP000008561">
    <property type="component" value="Chromosome"/>
</dbReference>
<dbReference type="PANTHER" id="PTHR11319">
    <property type="entry name" value="G PROTEIN-COUPLED RECEPTOR-RELATED"/>
    <property type="match status" value="1"/>
</dbReference>
<dbReference type="OrthoDB" id="5522195at2"/>
<feature type="domain" description="Right handed beta helix" evidence="6">
    <location>
        <begin position="1099"/>
        <end position="1218"/>
    </location>
</feature>
<evidence type="ECO:0000256" key="2">
    <source>
        <dbReference type="ARBA" id="ARBA00022525"/>
    </source>
</evidence>
<name>A9A0K8_DESOH</name>
<dbReference type="InterPro" id="IPR011050">
    <property type="entry name" value="Pectin_lyase_fold/virulence"/>
</dbReference>
<evidence type="ECO:0000256" key="3">
    <source>
        <dbReference type="ARBA" id="ARBA00022729"/>
    </source>
</evidence>
<protein>
    <submittedName>
        <fullName evidence="7">Polymorphic outer membrane protein</fullName>
    </submittedName>
</protein>
<dbReference type="InterPro" id="IPR006626">
    <property type="entry name" value="PbH1"/>
</dbReference>
<dbReference type="EMBL" id="CP000859">
    <property type="protein sequence ID" value="ABW67508.1"/>
    <property type="molecule type" value="Genomic_DNA"/>
</dbReference>
<dbReference type="PANTHER" id="PTHR11319:SF35">
    <property type="entry name" value="OUTER MEMBRANE PROTEIN PMPC-RELATED"/>
    <property type="match status" value="1"/>
</dbReference>
<keyword evidence="5" id="KW-0812">Transmembrane</keyword>
<feature type="transmembrane region" description="Helical" evidence="5">
    <location>
        <begin position="21"/>
        <end position="43"/>
    </location>
</feature>
<keyword evidence="3" id="KW-0732">Signal</keyword>
<evidence type="ECO:0000256" key="1">
    <source>
        <dbReference type="ARBA" id="ARBA00004613"/>
    </source>
</evidence>
<dbReference type="InterPro" id="IPR059226">
    <property type="entry name" value="Choice_anch_Q_dom"/>
</dbReference>
<evidence type="ECO:0000313" key="8">
    <source>
        <dbReference type="Proteomes" id="UP000008561"/>
    </source>
</evidence>
<dbReference type="Gene3D" id="2.160.20.10">
    <property type="entry name" value="Single-stranded right-handed beta-helix, Pectin lyase-like"/>
    <property type="match status" value="5"/>
</dbReference>
<sequence>MYNSLIMEGRQKLRSKTNRCLFTPILFILTIFGIFLSVTAFAATINVQPGGSIQAAIDQAVSGDTVLVADGTYTGTGNLNIDFNGKAITVISENGPTACIIDCQSSGRGFLFDSNETSDSLLSGFTITNGSADDGGGISCDYGASPTIENCIIQDNSASDDGGGICCENGAAPVIKNCVIQDNTSGDDGAGVYGQDSGTNPSLINCIITNNHADSSGGGTGCKDGKITVLNCTIVRNTANSAGAQVFLYNAQSGVVFKNAIIGTGFYKANCTPAVTYCNIDGGYTGEGNIDADPMLTADFHLQEGSPCIDAGTSTGAPATDIDGDTRPAGSGIDIGADEHLLIDIDEDGLSDAWEMTWFGSLEYGPNDDPDNDGLTNLEEYNLGTNPNATPIIVSPGGSIQAAIDQASNGDTIIVSDGTYTGTGNVNIDFNGKAIIVRSENGPAACIIDCQSSGRGFYFHSGETATSVLSGFTIQNGSAGDGGGISCDQGASPTIKHCIVRNNSASDDGGGIACENGSAPIISGCIVKENTCSDDGAGIFCDDSGTHPIVTNCIITDNQSQGSGGGIGCQDGSKATVVNCTIVDNTASAYGDQVFLIQSSSVFKNSIIGSDFFKYNCTPTVTYCNIAGGYSGEGNINADPMLTADFHLQEGSPCIDAGTLTDAPTTDIDGDIRPEGSGIDIGADEYLFIDTDEDGLSDDWEIRWFGSLEYGPIDDPDNDGLTNLEEYNQGTRPVYITVSPGDSIQAAIDQALDGDTIIVADGIYYEGDIDFNGKAINVRSDHGPTACIINCQGYDRGFYFHSGETSTSILDGFTIMNGSTTYGGGISCDPSSPTIKNCIIQNNTASKHGGGVFSGENANPTIINCIITNNVSVSGGGIGCKKGTITVVNCTVVNNTTGDYGSQVFLHQSDVQPVFTNTIIRGEFYIDRCTPIVTYCNITGGYTGDGNIDADPMLKADFHLQEGSPCIDAGTLLDAPAIDIDRDTRPDGNGVDIGADEYCSGESCFVDNDGDGLSDTWEMTWFGSLDYGASDDPDNDGLTNLEEYEQGTHPAPITVSPGESIQAAIDLAINGDVIVVEDGTYYEWGIDFKNKAITVRSANGPTACFIDCRSNGRGFYFHSGETSDSVLSGVTIKRGSATNGGGISCVGASSPTIKNCIIQNNTASDTGGGIYCADRDTRPAIINCIITSNQAAYHGGGLGSQFGELTVTNCTIVNNTAGSKGPQVYLKHADVPPVFTNTIIRDGFSVGFCTPIVTYCNITGGYAGDGNIDADPMLKANFHLKATSPCINAGTMTGAPATDIDDDTRPVGSGCDIGADEYYFIDTDEDGLSDPWEMTWFGSLESLPADDPDNDGRTNLEEYLQGTNPRPLIVSPGGSIQTAIDQSFDDDTVILTDGTYTGVGNKNLDLSGKPILVTSENGPTTCIIDCQNDGRGFYFHSGETPETILSGITIQNGSVQDSGGGIYCTNGSSPSISKCILTNNAATDDGGGISCDAASGPAVINTIIANNYSEGDGGGLSCSYAGPVIINCTILDNSSAGVNSQVYCSQTEGQNPEFINSVIWGGNFLPFHSTPIISHCIISNSSYNGVNGNITKDPKISADTGYYPLYGSPCINAGISTGAPTDDIEDTPRPKYAIVDIGAYEFFVPNDNDEDYMPDDWETTHLGTTTYGTYDDPDGDTIFNLWEYLIGYNPGVDDSNLANTNDYDGDGISDCVESRFGSSPIDSDDTLVPVGCPGTMGTYYEYDELGRIRSIIRLK</sequence>
<keyword evidence="5" id="KW-0472">Membrane</keyword>
<feature type="domain" description="Right handed beta helix" evidence="6">
    <location>
        <begin position="416"/>
        <end position="562"/>
    </location>
</feature>
<dbReference type="InterPro" id="IPR059100">
    <property type="entry name" value="TSP3_bac"/>
</dbReference>
<evidence type="ECO:0000259" key="6">
    <source>
        <dbReference type="Pfam" id="PF13229"/>
    </source>
</evidence>
<evidence type="ECO:0000256" key="5">
    <source>
        <dbReference type="SAM" id="Phobius"/>
    </source>
</evidence>
<feature type="domain" description="Right handed beta helix" evidence="6">
    <location>
        <begin position="75"/>
        <end position="212"/>
    </location>
</feature>
<dbReference type="InterPro" id="IPR012334">
    <property type="entry name" value="Pectin_lyas_fold"/>
</dbReference>